<evidence type="ECO:0000256" key="2">
    <source>
        <dbReference type="ARBA" id="ARBA00023125"/>
    </source>
</evidence>
<dbReference type="SUPFAM" id="SSF46689">
    <property type="entry name" value="Homeodomain-like"/>
    <property type="match status" value="1"/>
</dbReference>
<dbReference type="PROSITE" id="PS50977">
    <property type="entry name" value="HTH_TETR_2"/>
    <property type="match status" value="1"/>
</dbReference>
<keyword evidence="8" id="KW-1185">Reference proteome</keyword>
<dbReference type="Pfam" id="PF00440">
    <property type="entry name" value="TetR_N"/>
    <property type="match status" value="1"/>
</dbReference>
<dbReference type="GO" id="GO:0003700">
    <property type="term" value="F:DNA-binding transcription factor activity"/>
    <property type="evidence" value="ECO:0007669"/>
    <property type="project" value="TreeGrafter"/>
</dbReference>
<keyword evidence="1" id="KW-0805">Transcription regulation</keyword>
<evidence type="ECO:0000256" key="4">
    <source>
        <dbReference type="PROSITE-ProRule" id="PRU00335"/>
    </source>
</evidence>
<evidence type="ECO:0000256" key="5">
    <source>
        <dbReference type="SAM" id="MobiDB-lite"/>
    </source>
</evidence>
<dbReference type="PRINTS" id="PR00455">
    <property type="entry name" value="HTHTETR"/>
</dbReference>
<dbReference type="SUPFAM" id="SSF48498">
    <property type="entry name" value="Tetracyclin repressor-like, C-terminal domain"/>
    <property type="match status" value="1"/>
</dbReference>
<gene>
    <name evidence="7" type="ORF">DDE18_14580</name>
</gene>
<keyword evidence="2 4" id="KW-0238">DNA-binding</keyword>
<dbReference type="Pfam" id="PF17932">
    <property type="entry name" value="TetR_C_24"/>
    <property type="match status" value="1"/>
</dbReference>
<evidence type="ECO:0000313" key="8">
    <source>
        <dbReference type="Proteomes" id="UP000246018"/>
    </source>
</evidence>
<dbReference type="InterPro" id="IPR001647">
    <property type="entry name" value="HTH_TetR"/>
</dbReference>
<dbReference type="InterPro" id="IPR009057">
    <property type="entry name" value="Homeodomain-like_sf"/>
</dbReference>
<organism evidence="7 8">
    <name type="scientific">Nocardioides gansuensis</name>
    <dbReference type="NCBI Taxonomy" id="2138300"/>
    <lineage>
        <taxon>Bacteria</taxon>
        <taxon>Bacillati</taxon>
        <taxon>Actinomycetota</taxon>
        <taxon>Actinomycetes</taxon>
        <taxon>Propionibacteriales</taxon>
        <taxon>Nocardioidaceae</taxon>
        <taxon>Nocardioides</taxon>
    </lineage>
</organism>
<protein>
    <submittedName>
        <fullName evidence="7">TetR family transcriptional regulator</fullName>
    </submittedName>
</protein>
<proteinExistence type="predicted"/>
<evidence type="ECO:0000313" key="7">
    <source>
        <dbReference type="EMBL" id="PVG81930.1"/>
    </source>
</evidence>
<comment type="caution">
    <text evidence="7">The sequence shown here is derived from an EMBL/GenBank/DDBJ whole genome shotgun (WGS) entry which is preliminary data.</text>
</comment>
<dbReference type="InterPro" id="IPR041490">
    <property type="entry name" value="KstR2_TetR_C"/>
</dbReference>
<accession>A0A2T8F8A5</accession>
<dbReference type="Gene3D" id="1.10.357.10">
    <property type="entry name" value="Tetracycline Repressor, domain 2"/>
    <property type="match status" value="1"/>
</dbReference>
<evidence type="ECO:0000256" key="1">
    <source>
        <dbReference type="ARBA" id="ARBA00023015"/>
    </source>
</evidence>
<dbReference type="InterPro" id="IPR050109">
    <property type="entry name" value="HTH-type_TetR-like_transc_reg"/>
</dbReference>
<dbReference type="AlphaFoldDB" id="A0A2T8F8A5"/>
<evidence type="ECO:0000259" key="6">
    <source>
        <dbReference type="PROSITE" id="PS50977"/>
    </source>
</evidence>
<name>A0A2T8F8A5_9ACTN</name>
<dbReference type="EMBL" id="QDGZ01000006">
    <property type="protein sequence ID" value="PVG81930.1"/>
    <property type="molecule type" value="Genomic_DNA"/>
</dbReference>
<keyword evidence="3" id="KW-0804">Transcription</keyword>
<feature type="region of interest" description="Disordered" evidence="5">
    <location>
        <begin position="1"/>
        <end position="20"/>
    </location>
</feature>
<reference evidence="7 8" key="1">
    <citation type="submission" date="2018-04" db="EMBL/GenBank/DDBJ databases">
        <title>Genome of Nocardioides gansuensis WSJ-1.</title>
        <authorList>
            <person name="Wu S."/>
            <person name="Wang G."/>
        </authorList>
    </citation>
    <scope>NUCLEOTIDE SEQUENCE [LARGE SCALE GENOMIC DNA]</scope>
    <source>
        <strain evidence="7 8">WSJ-1</strain>
    </source>
</reference>
<dbReference type="RefSeq" id="WP_116572998.1">
    <property type="nucleotide sequence ID" value="NZ_QDGZ01000006.1"/>
</dbReference>
<evidence type="ECO:0000256" key="3">
    <source>
        <dbReference type="ARBA" id="ARBA00023163"/>
    </source>
</evidence>
<dbReference type="OrthoDB" id="3190535at2"/>
<dbReference type="PANTHER" id="PTHR30055:SF234">
    <property type="entry name" value="HTH-TYPE TRANSCRIPTIONAL REGULATOR BETI"/>
    <property type="match status" value="1"/>
</dbReference>
<dbReference type="GO" id="GO:0000976">
    <property type="term" value="F:transcription cis-regulatory region binding"/>
    <property type="evidence" value="ECO:0007669"/>
    <property type="project" value="TreeGrafter"/>
</dbReference>
<dbReference type="PANTHER" id="PTHR30055">
    <property type="entry name" value="HTH-TYPE TRANSCRIPTIONAL REGULATOR RUTR"/>
    <property type="match status" value="1"/>
</dbReference>
<feature type="DNA-binding region" description="H-T-H motif" evidence="4">
    <location>
        <begin position="40"/>
        <end position="59"/>
    </location>
</feature>
<feature type="domain" description="HTH tetR-type" evidence="6">
    <location>
        <begin position="17"/>
        <end position="77"/>
    </location>
</feature>
<dbReference type="Proteomes" id="UP000246018">
    <property type="component" value="Unassembled WGS sequence"/>
</dbReference>
<dbReference type="InterPro" id="IPR036271">
    <property type="entry name" value="Tet_transcr_reg_TetR-rel_C_sf"/>
</dbReference>
<sequence>MSDATTAPARRPRGRPGHDRDSVLRVAIDLFNRRGYDATSIGDLAKELGVTKSAIYHHFDSKESILEAALDEALEEISRVVETASAGDGDAYARLRATVEASVGILAAHLPAVTLLLRVRGNSELEQRALAQRRHIDAQLATLVRDAAAEGSLRDDVDPDMISRLVFGMVNSLVEWFRPEGPIDASSLARTVADVVFDGLRS</sequence>
<dbReference type="Gene3D" id="1.10.10.60">
    <property type="entry name" value="Homeodomain-like"/>
    <property type="match status" value="1"/>
</dbReference>